<gene>
    <name evidence="2" type="ORF">PENTCL1PPCAC_22280</name>
</gene>
<evidence type="ECO:0000313" key="2">
    <source>
        <dbReference type="EMBL" id="GMT00106.1"/>
    </source>
</evidence>
<name>A0AAV5TZS1_9BILA</name>
<dbReference type="AlphaFoldDB" id="A0AAV5TZS1"/>
<accession>A0AAV5TZS1</accession>
<protein>
    <submittedName>
        <fullName evidence="2">Uncharacterized protein</fullName>
    </submittedName>
</protein>
<reference evidence="2" key="1">
    <citation type="submission" date="2023-10" db="EMBL/GenBank/DDBJ databases">
        <title>Genome assembly of Pristionchus species.</title>
        <authorList>
            <person name="Yoshida K."/>
            <person name="Sommer R.J."/>
        </authorList>
    </citation>
    <scope>NUCLEOTIDE SEQUENCE</scope>
    <source>
        <strain evidence="2">RS0144</strain>
    </source>
</reference>
<dbReference type="Proteomes" id="UP001432027">
    <property type="component" value="Unassembled WGS sequence"/>
</dbReference>
<sequence length="147" mass="15992">MIISGRHSLTYCAICTYHTGDREGFYAHSTSSIHMKGIAKLHKDSGMIAFDIDTTLINVLRSGKPTGEERDIEVAKPADSDSKSACGRPGTISSTTPYNLISSLTTTGEIFTSILLASMLSRLSSMCTKRPHLRRSGERSKINSHAE</sequence>
<organism evidence="2 3">
    <name type="scientific">Pristionchus entomophagus</name>
    <dbReference type="NCBI Taxonomy" id="358040"/>
    <lineage>
        <taxon>Eukaryota</taxon>
        <taxon>Metazoa</taxon>
        <taxon>Ecdysozoa</taxon>
        <taxon>Nematoda</taxon>
        <taxon>Chromadorea</taxon>
        <taxon>Rhabditida</taxon>
        <taxon>Rhabditina</taxon>
        <taxon>Diplogasteromorpha</taxon>
        <taxon>Diplogasteroidea</taxon>
        <taxon>Neodiplogasteridae</taxon>
        <taxon>Pristionchus</taxon>
    </lineage>
</organism>
<evidence type="ECO:0000256" key="1">
    <source>
        <dbReference type="SAM" id="MobiDB-lite"/>
    </source>
</evidence>
<feature type="region of interest" description="Disordered" evidence="1">
    <location>
        <begin position="67"/>
        <end position="88"/>
    </location>
</feature>
<proteinExistence type="predicted"/>
<comment type="caution">
    <text evidence="2">The sequence shown here is derived from an EMBL/GenBank/DDBJ whole genome shotgun (WGS) entry which is preliminary data.</text>
</comment>
<keyword evidence="3" id="KW-1185">Reference proteome</keyword>
<evidence type="ECO:0000313" key="3">
    <source>
        <dbReference type="Proteomes" id="UP001432027"/>
    </source>
</evidence>
<feature type="compositionally biased region" description="Basic and acidic residues" evidence="1">
    <location>
        <begin position="67"/>
        <end position="82"/>
    </location>
</feature>
<dbReference type="EMBL" id="BTSX01000005">
    <property type="protein sequence ID" value="GMT00106.1"/>
    <property type="molecule type" value="Genomic_DNA"/>
</dbReference>